<evidence type="ECO:0000256" key="2">
    <source>
        <dbReference type="ARBA" id="ARBA00022475"/>
    </source>
</evidence>
<keyword evidence="3" id="KW-0328">Glycosyltransferase</keyword>
<feature type="transmembrane region" description="Helical" evidence="8">
    <location>
        <begin position="85"/>
        <end position="103"/>
    </location>
</feature>
<keyword evidence="10" id="KW-1185">Reference proteome</keyword>
<evidence type="ECO:0000256" key="4">
    <source>
        <dbReference type="ARBA" id="ARBA00022679"/>
    </source>
</evidence>
<dbReference type="EMBL" id="QNRR01000018">
    <property type="protein sequence ID" value="RBP36062.1"/>
    <property type="molecule type" value="Genomic_DNA"/>
</dbReference>
<protein>
    <recommendedName>
        <fullName evidence="11">Dolichyl-phosphate-mannose-protein mannosyltransferase</fullName>
    </recommendedName>
</protein>
<dbReference type="AlphaFoldDB" id="A0A366H2D9"/>
<name>A0A366H2D9_9BACT</name>
<evidence type="ECO:0008006" key="11">
    <source>
        <dbReference type="Google" id="ProtNLM"/>
    </source>
</evidence>
<proteinExistence type="predicted"/>
<keyword evidence="2" id="KW-1003">Cell membrane</keyword>
<evidence type="ECO:0000256" key="3">
    <source>
        <dbReference type="ARBA" id="ARBA00022676"/>
    </source>
</evidence>
<keyword evidence="6 8" id="KW-1133">Transmembrane helix</keyword>
<evidence type="ECO:0000313" key="10">
    <source>
        <dbReference type="Proteomes" id="UP000253426"/>
    </source>
</evidence>
<dbReference type="GO" id="GO:0016763">
    <property type="term" value="F:pentosyltransferase activity"/>
    <property type="evidence" value="ECO:0007669"/>
    <property type="project" value="TreeGrafter"/>
</dbReference>
<evidence type="ECO:0000256" key="8">
    <source>
        <dbReference type="SAM" id="Phobius"/>
    </source>
</evidence>
<feature type="transmembrane region" description="Helical" evidence="8">
    <location>
        <begin position="337"/>
        <end position="358"/>
    </location>
</feature>
<feature type="transmembrane region" description="Helical" evidence="8">
    <location>
        <begin position="12"/>
        <end position="30"/>
    </location>
</feature>
<comment type="caution">
    <text evidence="9">The sequence shown here is derived from an EMBL/GenBank/DDBJ whole genome shotgun (WGS) entry which is preliminary data.</text>
</comment>
<reference evidence="9 10" key="1">
    <citation type="submission" date="2018-06" db="EMBL/GenBank/DDBJ databases">
        <title>Genomic Encyclopedia of Type Strains, Phase IV (KMG-IV): sequencing the most valuable type-strain genomes for metagenomic binning, comparative biology and taxonomic classification.</title>
        <authorList>
            <person name="Goeker M."/>
        </authorList>
    </citation>
    <scope>NUCLEOTIDE SEQUENCE [LARGE SCALE GENOMIC DNA]</scope>
    <source>
        <strain evidence="9 10">DSM 25532</strain>
    </source>
</reference>
<evidence type="ECO:0000256" key="5">
    <source>
        <dbReference type="ARBA" id="ARBA00022692"/>
    </source>
</evidence>
<keyword evidence="5 8" id="KW-0812">Transmembrane</keyword>
<dbReference type="GO" id="GO:0005886">
    <property type="term" value="C:plasma membrane"/>
    <property type="evidence" value="ECO:0007669"/>
    <property type="project" value="UniProtKB-SubCell"/>
</dbReference>
<accession>A0A366H2D9</accession>
<evidence type="ECO:0000313" key="9">
    <source>
        <dbReference type="EMBL" id="RBP36062.1"/>
    </source>
</evidence>
<organism evidence="9 10">
    <name type="scientific">Roseimicrobium gellanilyticum</name>
    <dbReference type="NCBI Taxonomy" id="748857"/>
    <lineage>
        <taxon>Bacteria</taxon>
        <taxon>Pseudomonadati</taxon>
        <taxon>Verrucomicrobiota</taxon>
        <taxon>Verrucomicrobiia</taxon>
        <taxon>Verrucomicrobiales</taxon>
        <taxon>Verrucomicrobiaceae</taxon>
        <taxon>Roseimicrobium</taxon>
    </lineage>
</organism>
<dbReference type="PANTHER" id="PTHR33908">
    <property type="entry name" value="MANNOSYLTRANSFERASE YKCB-RELATED"/>
    <property type="match status" value="1"/>
</dbReference>
<evidence type="ECO:0000256" key="1">
    <source>
        <dbReference type="ARBA" id="ARBA00004651"/>
    </source>
</evidence>
<dbReference type="RefSeq" id="WP_113962011.1">
    <property type="nucleotide sequence ID" value="NZ_QNRR01000018.1"/>
</dbReference>
<dbReference type="InterPro" id="IPR050297">
    <property type="entry name" value="LipidA_mod_glycosyltrf_83"/>
</dbReference>
<evidence type="ECO:0000256" key="7">
    <source>
        <dbReference type="ARBA" id="ARBA00023136"/>
    </source>
</evidence>
<comment type="subcellular location">
    <subcellularLocation>
        <location evidence="1">Cell membrane</location>
        <topology evidence="1">Multi-pass membrane protein</topology>
    </subcellularLocation>
</comment>
<keyword evidence="4" id="KW-0808">Transferase</keyword>
<sequence>MELVETKVKGLRWETAIFIAVTLVYSLWITTQHTETLVGDEPRYWACAENMTKGYLVTDDNPDFVNGPGYTIALYPYVKFGIPLYWARIQNAVFCALAAAFLFRTVRTWASDGWAKIATAWFVLHPDTWINAKDIVTESLTFLLVSALAWSFMRTLTAKSGAWKWVLLTSVILTWLVMTRVMFGHVITAMLVGSLGCWAVWKSLRQTWGRTVGVLALSFLMCQPYLFYTKAKTGTYYRWSTNSGELLYWATATSPGTNGHWYNYDEAQNLPQLAPYHREFIARIIKLPVLEREAEFTRVAKENLRTAPKSKLAYNWVCNVCRYFIGLPAAFKNEGLTTVIIVCFHVPFLILMAAAAWFALRRPFQQPGPLIVLAVFACIYMGGSTLATARSRYFTVITPVLWVVATPLLRRHLRLEILPDDEPARPKV</sequence>
<feature type="transmembrane region" description="Helical" evidence="8">
    <location>
        <begin position="135"/>
        <end position="156"/>
    </location>
</feature>
<gene>
    <name evidence="9" type="ORF">DES53_11810</name>
</gene>
<dbReference type="OrthoDB" id="179573at2"/>
<feature type="transmembrane region" description="Helical" evidence="8">
    <location>
        <begin position="207"/>
        <end position="228"/>
    </location>
</feature>
<feature type="transmembrane region" description="Helical" evidence="8">
    <location>
        <begin position="162"/>
        <end position="178"/>
    </location>
</feature>
<dbReference type="Proteomes" id="UP000253426">
    <property type="component" value="Unassembled WGS sequence"/>
</dbReference>
<feature type="transmembrane region" description="Helical" evidence="8">
    <location>
        <begin position="370"/>
        <end position="387"/>
    </location>
</feature>
<evidence type="ECO:0000256" key="6">
    <source>
        <dbReference type="ARBA" id="ARBA00022989"/>
    </source>
</evidence>
<dbReference type="GO" id="GO:0009103">
    <property type="term" value="P:lipopolysaccharide biosynthetic process"/>
    <property type="evidence" value="ECO:0007669"/>
    <property type="project" value="UniProtKB-ARBA"/>
</dbReference>
<keyword evidence="7 8" id="KW-0472">Membrane</keyword>
<dbReference type="PANTHER" id="PTHR33908:SF11">
    <property type="entry name" value="MEMBRANE PROTEIN"/>
    <property type="match status" value="1"/>
</dbReference>